<reference evidence="8" key="1">
    <citation type="journal article" date="2018" name="Nat. Plants">
        <title>Whole-genome landscape of Medicago truncatula symbiotic genes.</title>
        <authorList>
            <person name="Pecrix Y."/>
            <person name="Gamas P."/>
            <person name="Carrere S."/>
        </authorList>
    </citation>
    <scope>NUCLEOTIDE SEQUENCE</scope>
    <source>
        <tissue evidence="8">Leaves</tissue>
    </source>
</reference>
<dbReference type="Pfam" id="PF00860">
    <property type="entry name" value="Xan_ur_permease"/>
    <property type="match status" value="2"/>
</dbReference>
<dbReference type="InterPro" id="IPR006043">
    <property type="entry name" value="NCS2"/>
</dbReference>
<accession>A0A396JH77</accession>
<dbReference type="GO" id="GO:0022857">
    <property type="term" value="F:transmembrane transporter activity"/>
    <property type="evidence" value="ECO:0007669"/>
    <property type="project" value="InterPro"/>
</dbReference>
<evidence type="ECO:0000256" key="3">
    <source>
        <dbReference type="ARBA" id="ARBA00022692"/>
    </source>
</evidence>
<dbReference type="PANTHER" id="PTHR11119">
    <property type="entry name" value="XANTHINE-URACIL / VITAMIN C PERMEASE FAMILY MEMBER"/>
    <property type="match status" value="1"/>
</dbReference>
<dbReference type="AlphaFoldDB" id="A0A396JH77"/>
<feature type="transmembrane region" description="Helical" evidence="7">
    <location>
        <begin position="526"/>
        <end position="544"/>
    </location>
</feature>
<sequence>MASSSWAQKTGFKPVFSAETKAGQSLSRQPDLEASPVVSTPSQAVNDVPHGDKVPPSPSDGVPTNNARVEERTTRLPVMVDHDDLVLRRRPSPLNYELTDSPALGNTIIIHKVVKIQVNSKLLQIYNLGHETDSIFSELLLVPSVNSFDGWFRLLHFFVLKHKLLHYLSIIGSLILTPLVIAPAMGASHDETAAMVCTVLLVSGVTTLLHTIFGSRLPLIQGPSFVYLAPVLAIINSPEFQELNENKFKHIMKELQGAIIIGSAFQTLLGYTGLMSLLVYQSRGCILNHCCSWTFPLVGTCLEIGAVQILVFIVFCLYLRKISVFGHHIFQIYAVPLGLAVTWTFAFLLTENGRMKHCQVNTSDTMTSPPWFRFPYPLQWGTPVFNWKMAIVMCVVSLISSVDSVGTYHTSSLLAASGPPTPGVLSRGIGLEGFSSLLAGLWGTGMGSTTLTENVHTIAGTKMGSRRPVQLGACLLIVLSLFGKVGGFIASIPEAMVAGLLCIMWAMLTALGLSNLRYTETGSSRNIIIVGLSLFFSLSIPAYFQQYESSPESNFSVPSYFQPYIVTSHGPFRSKYEELNYVLNMIFSLHMVIAFLVALILDNTVPGSKQERELYGWSKPNDAREDPFIVSEYGLPARVGRCFRWVKWVGF</sequence>
<feature type="transmembrane region" description="Helical" evidence="7">
    <location>
        <begin position="293"/>
        <end position="318"/>
    </location>
</feature>
<feature type="transmembrane region" description="Helical" evidence="7">
    <location>
        <begin position="258"/>
        <end position="281"/>
    </location>
</feature>
<evidence type="ECO:0000256" key="4">
    <source>
        <dbReference type="ARBA" id="ARBA00022989"/>
    </source>
</evidence>
<feature type="transmembrane region" description="Helical" evidence="7">
    <location>
        <begin position="496"/>
        <end position="514"/>
    </location>
</feature>
<keyword evidence="4 7" id="KW-1133">Transmembrane helix</keyword>
<evidence type="ECO:0000313" key="8">
    <source>
        <dbReference type="EMBL" id="RHN76504.1"/>
    </source>
</evidence>
<dbReference type="EMBL" id="PSQE01000002">
    <property type="protein sequence ID" value="RHN76504.1"/>
    <property type="molecule type" value="Genomic_DNA"/>
</dbReference>
<name>A0A396JH77_MEDTR</name>
<dbReference type="Gramene" id="rna12843">
    <property type="protein sequence ID" value="RHN76504.1"/>
    <property type="gene ID" value="gene12843"/>
</dbReference>
<evidence type="ECO:0000256" key="2">
    <source>
        <dbReference type="ARBA" id="ARBA00008821"/>
    </source>
</evidence>
<proteinExistence type="inferred from homology"/>
<evidence type="ECO:0000256" key="5">
    <source>
        <dbReference type="ARBA" id="ARBA00023136"/>
    </source>
</evidence>
<feature type="transmembrane region" description="Helical" evidence="7">
    <location>
        <begin position="471"/>
        <end position="490"/>
    </location>
</feature>
<evidence type="ECO:0000256" key="6">
    <source>
        <dbReference type="SAM" id="MobiDB-lite"/>
    </source>
</evidence>
<feature type="transmembrane region" description="Helical" evidence="7">
    <location>
        <begin position="193"/>
        <end position="213"/>
    </location>
</feature>
<feature type="region of interest" description="Disordered" evidence="6">
    <location>
        <begin position="20"/>
        <end position="70"/>
    </location>
</feature>
<dbReference type="GO" id="GO:0016020">
    <property type="term" value="C:membrane"/>
    <property type="evidence" value="ECO:0007669"/>
    <property type="project" value="UniProtKB-SubCell"/>
</dbReference>
<protein>
    <submittedName>
        <fullName evidence="8">Putative xanthine/uracil/vitamin C permease</fullName>
    </submittedName>
</protein>
<gene>
    <name evidence="8" type="ORF">MtrunA17_Chr2g0332871</name>
</gene>
<comment type="subcellular location">
    <subcellularLocation>
        <location evidence="1">Membrane</location>
        <topology evidence="1">Multi-pass membrane protein</topology>
    </subcellularLocation>
</comment>
<comment type="similarity">
    <text evidence="2">Belongs to the nucleobase:cation symporter-2 (NCS2) (TC 2.A.40) family.</text>
</comment>
<keyword evidence="3 7" id="KW-0812">Transmembrane</keyword>
<feature type="transmembrane region" description="Helical" evidence="7">
    <location>
        <begin position="164"/>
        <end position="181"/>
    </location>
</feature>
<keyword evidence="5 7" id="KW-0472">Membrane</keyword>
<feature type="transmembrane region" description="Helical" evidence="7">
    <location>
        <begin position="330"/>
        <end position="349"/>
    </location>
</feature>
<dbReference type="Proteomes" id="UP000265566">
    <property type="component" value="Chromosome 2"/>
</dbReference>
<organism evidence="8">
    <name type="scientific">Medicago truncatula</name>
    <name type="common">Barrel medic</name>
    <name type="synonym">Medicago tribuloides</name>
    <dbReference type="NCBI Taxonomy" id="3880"/>
    <lineage>
        <taxon>Eukaryota</taxon>
        <taxon>Viridiplantae</taxon>
        <taxon>Streptophyta</taxon>
        <taxon>Embryophyta</taxon>
        <taxon>Tracheophyta</taxon>
        <taxon>Spermatophyta</taxon>
        <taxon>Magnoliopsida</taxon>
        <taxon>eudicotyledons</taxon>
        <taxon>Gunneridae</taxon>
        <taxon>Pentapetalae</taxon>
        <taxon>rosids</taxon>
        <taxon>fabids</taxon>
        <taxon>Fabales</taxon>
        <taxon>Fabaceae</taxon>
        <taxon>Papilionoideae</taxon>
        <taxon>50 kb inversion clade</taxon>
        <taxon>NPAAA clade</taxon>
        <taxon>Hologalegina</taxon>
        <taxon>IRL clade</taxon>
        <taxon>Trifolieae</taxon>
        <taxon>Medicago</taxon>
    </lineage>
</organism>
<comment type="caution">
    <text evidence="8">The sequence shown here is derived from an EMBL/GenBank/DDBJ whole genome shotgun (WGS) entry which is preliminary data.</text>
</comment>
<dbReference type="NCBIfam" id="NF037981">
    <property type="entry name" value="NCS2_1"/>
    <property type="match status" value="1"/>
</dbReference>
<feature type="transmembrane region" description="Helical" evidence="7">
    <location>
        <begin position="219"/>
        <end position="237"/>
    </location>
</feature>
<evidence type="ECO:0000256" key="7">
    <source>
        <dbReference type="SAM" id="Phobius"/>
    </source>
</evidence>
<evidence type="ECO:0000256" key="1">
    <source>
        <dbReference type="ARBA" id="ARBA00004141"/>
    </source>
</evidence>
<feature type="transmembrane region" description="Helical" evidence="7">
    <location>
        <begin position="581"/>
        <end position="601"/>
    </location>
</feature>